<evidence type="ECO:0000313" key="4">
    <source>
        <dbReference type="Proteomes" id="UP000778797"/>
    </source>
</evidence>
<evidence type="ECO:0000259" key="2">
    <source>
        <dbReference type="Pfam" id="PF13590"/>
    </source>
</evidence>
<evidence type="ECO:0000256" key="1">
    <source>
        <dbReference type="SAM" id="SignalP"/>
    </source>
</evidence>
<protein>
    <submittedName>
        <fullName evidence="3">DUF4136 domain-containing protein</fullName>
    </submittedName>
</protein>
<feature type="domain" description="DUF4136" evidence="2">
    <location>
        <begin position="23"/>
        <end position="174"/>
    </location>
</feature>
<keyword evidence="4" id="KW-1185">Reference proteome</keyword>
<dbReference type="EMBL" id="JAFMPT010000010">
    <property type="protein sequence ID" value="MCC1484731.1"/>
    <property type="molecule type" value="Genomic_DNA"/>
</dbReference>
<name>A0ABS8ENX4_9FLAO</name>
<comment type="caution">
    <text evidence="3">The sequence shown here is derived from an EMBL/GenBank/DDBJ whole genome shotgun (WGS) entry which is preliminary data.</text>
</comment>
<organism evidence="3 4">
    <name type="scientific">Winogradskyella immobilis</name>
    <dbReference type="NCBI Taxonomy" id="2816852"/>
    <lineage>
        <taxon>Bacteria</taxon>
        <taxon>Pseudomonadati</taxon>
        <taxon>Bacteroidota</taxon>
        <taxon>Flavobacteriia</taxon>
        <taxon>Flavobacteriales</taxon>
        <taxon>Flavobacteriaceae</taxon>
        <taxon>Winogradskyella</taxon>
    </lineage>
</organism>
<dbReference type="InterPro" id="IPR025411">
    <property type="entry name" value="DUF4136"/>
</dbReference>
<dbReference type="Pfam" id="PF13590">
    <property type="entry name" value="DUF4136"/>
    <property type="match status" value="1"/>
</dbReference>
<accession>A0ABS8ENX4</accession>
<reference evidence="3" key="2">
    <citation type="submission" date="2021-10" db="EMBL/GenBank/DDBJ databases">
        <title>Genome of Winogradskyella sp. E313.</title>
        <authorList>
            <person name="Zhou Y."/>
        </authorList>
    </citation>
    <scope>NUCLEOTIDE SEQUENCE</scope>
    <source>
        <strain evidence="3">E313</strain>
    </source>
</reference>
<sequence length="176" mass="19658">MKKNKFLKFSIILLLFSSCGVIVNYDYDKDTNFSEYTTYNYFSDIKSGLSEFDTRRLYRALDAKLESIGITKSDNPTFYIDIQSKVIESRSNSNVGIGLGGTGRNVGGGVSIGIPVGGNAHNREIVIEFVDDNNNEKVIWQAVSADTYGADSTPEKREAKFIALVEKIFKKYPPKK</sequence>
<gene>
    <name evidence="3" type="ORF">J1C55_09030</name>
</gene>
<keyword evidence="1" id="KW-0732">Signal</keyword>
<dbReference type="Gene3D" id="3.30.160.670">
    <property type="match status" value="1"/>
</dbReference>
<dbReference type="PROSITE" id="PS51257">
    <property type="entry name" value="PROKAR_LIPOPROTEIN"/>
    <property type="match status" value="1"/>
</dbReference>
<dbReference type="Proteomes" id="UP000778797">
    <property type="component" value="Unassembled WGS sequence"/>
</dbReference>
<feature type="signal peptide" evidence="1">
    <location>
        <begin position="1"/>
        <end position="24"/>
    </location>
</feature>
<feature type="chain" id="PRO_5045601070" evidence="1">
    <location>
        <begin position="25"/>
        <end position="176"/>
    </location>
</feature>
<reference evidence="3" key="1">
    <citation type="submission" date="2021-03" db="EMBL/GenBank/DDBJ databases">
        <authorList>
            <person name="Ping X."/>
        </authorList>
    </citation>
    <scope>NUCLEOTIDE SEQUENCE</scope>
    <source>
        <strain evidence="3">E313</strain>
    </source>
</reference>
<dbReference type="RefSeq" id="WP_227477172.1">
    <property type="nucleotide sequence ID" value="NZ_JAFMPT010000010.1"/>
</dbReference>
<evidence type="ECO:0000313" key="3">
    <source>
        <dbReference type="EMBL" id="MCC1484731.1"/>
    </source>
</evidence>
<proteinExistence type="predicted"/>